<evidence type="ECO:0000256" key="1">
    <source>
        <dbReference type="SAM" id="Phobius"/>
    </source>
</evidence>
<dbReference type="EMBL" id="BORC01000004">
    <property type="protein sequence ID" value="GIN62522.1"/>
    <property type="molecule type" value="Genomic_DNA"/>
</dbReference>
<keyword evidence="1" id="KW-0812">Transmembrane</keyword>
<dbReference type="AlphaFoldDB" id="A0A919WIV5"/>
<organism evidence="2 3">
    <name type="scientific">Robertmurraya siralis</name>
    <dbReference type="NCBI Taxonomy" id="77777"/>
    <lineage>
        <taxon>Bacteria</taxon>
        <taxon>Bacillati</taxon>
        <taxon>Bacillota</taxon>
        <taxon>Bacilli</taxon>
        <taxon>Bacillales</taxon>
        <taxon>Bacillaceae</taxon>
        <taxon>Robertmurraya</taxon>
    </lineage>
</organism>
<proteinExistence type="predicted"/>
<sequence length="157" mass="17883">MKEQRIILGLGIIFIFGAPLYSLGYISLGDFSIFDFSLGALLMSISSLLDNPLKKDSEQHILRKIAKNVLFYISLALIVLSPMLNTNVTFLKKLVNSIDSNVFLLYSIGFAFLTLFVSDLYKKQVETKIENEKNKAVTDALNKYDDMLRKKFKKKED</sequence>
<feature type="transmembrane region" description="Helical" evidence="1">
    <location>
        <begin position="103"/>
        <end position="121"/>
    </location>
</feature>
<dbReference type="Proteomes" id="UP000682111">
    <property type="component" value="Unassembled WGS sequence"/>
</dbReference>
<evidence type="ECO:0000313" key="3">
    <source>
        <dbReference type="Proteomes" id="UP000682111"/>
    </source>
</evidence>
<protein>
    <submittedName>
        <fullName evidence="2">Uncharacterized protein</fullName>
    </submittedName>
</protein>
<feature type="transmembrane region" description="Helical" evidence="1">
    <location>
        <begin position="7"/>
        <end position="26"/>
    </location>
</feature>
<comment type="caution">
    <text evidence="2">The sequence shown here is derived from an EMBL/GenBank/DDBJ whole genome shotgun (WGS) entry which is preliminary data.</text>
</comment>
<gene>
    <name evidence="2" type="ORF">J27TS8_25150</name>
</gene>
<keyword evidence="3" id="KW-1185">Reference proteome</keyword>
<feature type="transmembrane region" description="Helical" evidence="1">
    <location>
        <begin position="69"/>
        <end position="91"/>
    </location>
</feature>
<keyword evidence="1" id="KW-1133">Transmembrane helix</keyword>
<reference evidence="2" key="1">
    <citation type="submission" date="2021-03" db="EMBL/GenBank/DDBJ databases">
        <title>Antimicrobial resistance genes in bacteria isolated from Japanese honey, and their potential for conferring macrolide and lincosamide resistance in the American foulbrood pathogen Paenibacillus larvae.</title>
        <authorList>
            <person name="Okamoto M."/>
            <person name="Kumagai M."/>
            <person name="Kanamori H."/>
            <person name="Takamatsu D."/>
        </authorList>
    </citation>
    <scope>NUCLEOTIDE SEQUENCE</scope>
    <source>
        <strain evidence="2">J27TS8</strain>
    </source>
</reference>
<keyword evidence="1" id="KW-0472">Membrane</keyword>
<feature type="transmembrane region" description="Helical" evidence="1">
    <location>
        <begin position="32"/>
        <end position="49"/>
    </location>
</feature>
<dbReference type="RefSeq" id="WP_212933813.1">
    <property type="nucleotide sequence ID" value="NZ_BORC01000004.1"/>
</dbReference>
<evidence type="ECO:0000313" key="2">
    <source>
        <dbReference type="EMBL" id="GIN62522.1"/>
    </source>
</evidence>
<accession>A0A919WIV5</accession>
<name>A0A919WIV5_9BACI</name>